<reference evidence="7 8" key="1">
    <citation type="submission" date="2020-04" db="EMBL/GenBank/DDBJ databases">
        <title>Ramlibacter sp. G-1-2-2 isolated from soil.</title>
        <authorList>
            <person name="Dahal R.H."/>
        </authorList>
    </citation>
    <scope>NUCLEOTIDE SEQUENCE [LARGE SCALE GENOMIC DNA]</scope>
    <source>
        <strain evidence="7 8">G-1-2-2</strain>
    </source>
</reference>
<name>A0A848H1X1_9BURK</name>
<feature type="domain" description="TauD/TfdA-like" evidence="6">
    <location>
        <begin position="20"/>
        <end position="290"/>
    </location>
</feature>
<evidence type="ECO:0000313" key="8">
    <source>
        <dbReference type="Proteomes" id="UP000541185"/>
    </source>
</evidence>
<evidence type="ECO:0000256" key="2">
    <source>
        <dbReference type="ARBA" id="ARBA00022723"/>
    </source>
</evidence>
<sequence>MTARQPLSIADAQARTGIRIRPMTGALGARVEGVDLRQPLSPERREVVQAAFDEYLLLTFPRQEALSPQEHMAFSEIFGAHQDLPHIPLVEGYPKLQKVLAETTHVKGQIVGQNWHSDSTFLAAPPLGVAMRAVELPDYGGDTSFVNVCVAYESLSPALQQQLAGMRAVHSATRVFGKAAQEREVQLTMRANTSVDEGERESVHPVVRTHPRTGRKGLFVNRVYTQRFEGWTAEESAPLLQYLYSLYDKPEFGCRVEWHPNMMLLWDNRFTQHRAIFDYQGKRRYLVRTTIQGERPA</sequence>
<dbReference type="Gene3D" id="3.60.130.10">
    <property type="entry name" value="Clavaminate synthase-like"/>
    <property type="match status" value="1"/>
</dbReference>
<keyword evidence="4" id="KW-0560">Oxidoreductase</keyword>
<keyword evidence="5" id="KW-0408">Iron</keyword>
<keyword evidence="2" id="KW-0479">Metal-binding</keyword>
<organism evidence="7 8">
    <name type="scientific">Ramlibacter agri</name>
    <dbReference type="NCBI Taxonomy" id="2728837"/>
    <lineage>
        <taxon>Bacteria</taxon>
        <taxon>Pseudomonadati</taxon>
        <taxon>Pseudomonadota</taxon>
        <taxon>Betaproteobacteria</taxon>
        <taxon>Burkholderiales</taxon>
        <taxon>Comamonadaceae</taxon>
        <taxon>Ramlibacter</taxon>
    </lineage>
</organism>
<evidence type="ECO:0000256" key="1">
    <source>
        <dbReference type="ARBA" id="ARBA00005896"/>
    </source>
</evidence>
<dbReference type="Pfam" id="PF02668">
    <property type="entry name" value="TauD"/>
    <property type="match status" value="1"/>
</dbReference>
<protein>
    <submittedName>
        <fullName evidence="7">Taurine dioxygenase</fullName>
    </submittedName>
</protein>
<evidence type="ECO:0000256" key="3">
    <source>
        <dbReference type="ARBA" id="ARBA00022964"/>
    </source>
</evidence>
<keyword evidence="8" id="KW-1185">Reference proteome</keyword>
<accession>A0A848H1X1</accession>
<dbReference type="PANTHER" id="PTHR30468:SF1">
    <property type="entry name" value="ALPHA-KETOGLUTARATE-DEPENDENT SULFONATE DIOXYGENASE"/>
    <property type="match status" value="1"/>
</dbReference>
<comment type="caution">
    <text evidence="7">The sequence shown here is derived from an EMBL/GenBank/DDBJ whole genome shotgun (WGS) entry which is preliminary data.</text>
</comment>
<dbReference type="Proteomes" id="UP000541185">
    <property type="component" value="Unassembled WGS sequence"/>
</dbReference>
<proteinExistence type="inferred from homology"/>
<dbReference type="GO" id="GO:0046872">
    <property type="term" value="F:metal ion binding"/>
    <property type="evidence" value="ECO:0007669"/>
    <property type="project" value="UniProtKB-KW"/>
</dbReference>
<evidence type="ECO:0000256" key="4">
    <source>
        <dbReference type="ARBA" id="ARBA00023002"/>
    </source>
</evidence>
<dbReference type="AlphaFoldDB" id="A0A848H1X1"/>
<evidence type="ECO:0000259" key="6">
    <source>
        <dbReference type="Pfam" id="PF02668"/>
    </source>
</evidence>
<dbReference type="EMBL" id="JABBFX010000001">
    <property type="protein sequence ID" value="NML44815.1"/>
    <property type="molecule type" value="Genomic_DNA"/>
</dbReference>
<evidence type="ECO:0000256" key="5">
    <source>
        <dbReference type="ARBA" id="ARBA00023004"/>
    </source>
</evidence>
<keyword evidence="3 7" id="KW-0223">Dioxygenase</keyword>
<dbReference type="GO" id="GO:0016706">
    <property type="term" value="F:2-oxoglutarate-dependent dioxygenase activity"/>
    <property type="evidence" value="ECO:0007669"/>
    <property type="project" value="UniProtKB-ARBA"/>
</dbReference>
<dbReference type="RefSeq" id="WP_169418918.1">
    <property type="nucleotide sequence ID" value="NZ_JABBFX010000001.1"/>
</dbReference>
<dbReference type="InterPro" id="IPR042098">
    <property type="entry name" value="TauD-like_sf"/>
</dbReference>
<comment type="similarity">
    <text evidence="1">Belongs to the TfdA dioxygenase family.</text>
</comment>
<gene>
    <name evidence="7" type="ORF">HHL11_13740</name>
</gene>
<dbReference type="InterPro" id="IPR003819">
    <property type="entry name" value="TauD/TfdA-like"/>
</dbReference>
<dbReference type="SUPFAM" id="SSF51197">
    <property type="entry name" value="Clavaminate synthase-like"/>
    <property type="match status" value="1"/>
</dbReference>
<dbReference type="PANTHER" id="PTHR30468">
    <property type="entry name" value="ALPHA-KETOGLUTARATE-DEPENDENT SULFONATE DIOXYGENASE"/>
    <property type="match status" value="1"/>
</dbReference>
<dbReference type="GO" id="GO:0005737">
    <property type="term" value="C:cytoplasm"/>
    <property type="evidence" value="ECO:0007669"/>
    <property type="project" value="TreeGrafter"/>
</dbReference>
<evidence type="ECO:0000313" key="7">
    <source>
        <dbReference type="EMBL" id="NML44815.1"/>
    </source>
</evidence>
<dbReference type="InterPro" id="IPR051323">
    <property type="entry name" value="AtsK-like"/>
</dbReference>